<dbReference type="RefSeq" id="WP_377061551.1">
    <property type="nucleotide sequence ID" value="NZ_JBHSJJ010000002.1"/>
</dbReference>
<dbReference type="PRINTS" id="PR00069">
    <property type="entry name" value="ALDKETRDTASE"/>
</dbReference>
<dbReference type="Gene3D" id="3.20.20.100">
    <property type="entry name" value="NADP-dependent oxidoreductase domain"/>
    <property type="match status" value="1"/>
</dbReference>
<evidence type="ECO:0000259" key="2">
    <source>
        <dbReference type="Pfam" id="PF00248"/>
    </source>
</evidence>
<feature type="domain" description="NADP-dependent oxidoreductase" evidence="2">
    <location>
        <begin position="18"/>
        <end position="312"/>
    </location>
</feature>
<dbReference type="InterPro" id="IPR023210">
    <property type="entry name" value="NADP_OxRdtase_dom"/>
</dbReference>
<organism evidence="3 4">
    <name type="scientific">Negadavirga shengliensis</name>
    <dbReference type="NCBI Taxonomy" id="1389218"/>
    <lineage>
        <taxon>Bacteria</taxon>
        <taxon>Pseudomonadati</taxon>
        <taxon>Bacteroidota</taxon>
        <taxon>Cytophagia</taxon>
        <taxon>Cytophagales</taxon>
        <taxon>Cyclobacteriaceae</taxon>
        <taxon>Negadavirga</taxon>
    </lineage>
</organism>
<dbReference type="PANTHER" id="PTHR43364">
    <property type="entry name" value="NADH-SPECIFIC METHYLGLYOXAL REDUCTASE-RELATED"/>
    <property type="match status" value="1"/>
</dbReference>
<evidence type="ECO:0000313" key="3">
    <source>
        <dbReference type="EMBL" id="MFC4870732.1"/>
    </source>
</evidence>
<sequence length="333" mass="36870">MPTVPKTALPHADFEISKLIFGCWAIVGGFNWGPQDERDSLTAIRAAFDLGINCFDTAEAYGSGQSENLLAKAMEGKRKEIVIASKVGPMDFAPENVMSACERGLKNLQTDYIDLYQLHWPNPDIPLEDTLGALQTLKDQGKIRAYGVSNFGNKSLDICKHSGFHISSNQMAYNLIFRAIEYSILPQCVKDNVPVLCYSPIMQGLLTGKFASENEVPDDRARTRHFSHRRSQARHQEDGCEKETFQTLAEIKAFSEEVNIPMGSLSLAWLLAQQGVGGVIVGGRNADQVSKNMEALKVKLTPDIISRLNEITEPLKEKLGPNADLWQTDSRAI</sequence>
<evidence type="ECO:0000313" key="4">
    <source>
        <dbReference type="Proteomes" id="UP001595818"/>
    </source>
</evidence>
<dbReference type="SUPFAM" id="SSF51430">
    <property type="entry name" value="NAD(P)-linked oxidoreductase"/>
    <property type="match status" value="1"/>
</dbReference>
<dbReference type="PANTHER" id="PTHR43364:SF4">
    <property type="entry name" value="NAD(P)-LINKED OXIDOREDUCTASE SUPERFAMILY PROTEIN"/>
    <property type="match status" value="1"/>
</dbReference>
<dbReference type="CDD" id="cd19085">
    <property type="entry name" value="AKR_AKR11B3"/>
    <property type="match status" value="1"/>
</dbReference>
<dbReference type="Proteomes" id="UP001595818">
    <property type="component" value="Unassembled WGS sequence"/>
</dbReference>
<keyword evidence="4" id="KW-1185">Reference proteome</keyword>
<accession>A0ABV9SWV8</accession>
<dbReference type="InterPro" id="IPR020471">
    <property type="entry name" value="AKR"/>
</dbReference>
<dbReference type="Pfam" id="PF00248">
    <property type="entry name" value="Aldo_ket_red"/>
    <property type="match status" value="1"/>
</dbReference>
<dbReference type="EMBL" id="JBHSJJ010000002">
    <property type="protein sequence ID" value="MFC4870732.1"/>
    <property type="molecule type" value="Genomic_DNA"/>
</dbReference>
<gene>
    <name evidence="3" type="ORF">ACFPFU_03470</name>
</gene>
<name>A0ABV9SWV8_9BACT</name>
<reference evidence="4" key="1">
    <citation type="journal article" date="2019" name="Int. J. Syst. Evol. Microbiol.">
        <title>The Global Catalogue of Microorganisms (GCM) 10K type strain sequencing project: providing services to taxonomists for standard genome sequencing and annotation.</title>
        <authorList>
            <consortium name="The Broad Institute Genomics Platform"/>
            <consortium name="The Broad Institute Genome Sequencing Center for Infectious Disease"/>
            <person name="Wu L."/>
            <person name="Ma J."/>
        </authorList>
    </citation>
    <scope>NUCLEOTIDE SEQUENCE [LARGE SCALE GENOMIC DNA]</scope>
    <source>
        <strain evidence="4">CGMCC 4.7466</strain>
    </source>
</reference>
<keyword evidence="1" id="KW-0560">Oxidoreductase</keyword>
<proteinExistence type="predicted"/>
<comment type="caution">
    <text evidence="3">The sequence shown here is derived from an EMBL/GenBank/DDBJ whole genome shotgun (WGS) entry which is preliminary data.</text>
</comment>
<evidence type="ECO:0000256" key="1">
    <source>
        <dbReference type="ARBA" id="ARBA00023002"/>
    </source>
</evidence>
<dbReference type="InterPro" id="IPR050523">
    <property type="entry name" value="AKR_Detox_Biosynth"/>
</dbReference>
<dbReference type="InterPro" id="IPR036812">
    <property type="entry name" value="NAD(P)_OxRdtase_dom_sf"/>
</dbReference>
<protein>
    <submittedName>
        <fullName evidence="3">Aldo/keto reductase</fullName>
    </submittedName>
</protein>